<protein>
    <submittedName>
        <fullName evidence="2">Conjugative transfer protein TraG</fullName>
    </submittedName>
</protein>
<dbReference type="AlphaFoldDB" id="A8EYP8"/>
<evidence type="ECO:0000313" key="3">
    <source>
        <dbReference type="Proteomes" id="UP000007056"/>
    </source>
</evidence>
<evidence type="ECO:0000256" key="1">
    <source>
        <dbReference type="SAM" id="Phobius"/>
    </source>
</evidence>
<dbReference type="Proteomes" id="UP000007056">
    <property type="component" value="Chromosome"/>
</dbReference>
<accession>A8EYP8</accession>
<keyword evidence="1" id="KW-1133">Transmembrane helix</keyword>
<sequence length="175" mass="18865">MNEYINNHIEKLIRQLLLLILASIKGLCAYATTTLANQFSLVPVASNIGASITDNNLAMDNYSIGNRSIAQQNLAPTLQMVGGIIDAGGMSGRQVLTQAANSLINNYRSSKLLQDNSYQSQFMSLQSYLDSLNNRYSDLTTTGNSIATEIKKNTGTSANIGLKIPSIGEVNSTSR</sequence>
<evidence type="ECO:0000313" key="2">
    <source>
        <dbReference type="EMBL" id="ABV73481.1"/>
    </source>
</evidence>
<dbReference type="HOGENOM" id="CLU_1531399_0_0_5"/>
<feature type="transmembrane region" description="Helical" evidence="1">
    <location>
        <begin position="12"/>
        <end position="32"/>
    </location>
</feature>
<organism evidence="2 3">
    <name type="scientific">Rickettsia canadensis (strain McKiel)</name>
    <dbReference type="NCBI Taxonomy" id="293613"/>
    <lineage>
        <taxon>Bacteria</taxon>
        <taxon>Pseudomonadati</taxon>
        <taxon>Pseudomonadota</taxon>
        <taxon>Alphaproteobacteria</taxon>
        <taxon>Rickettsiales</taxon>
        <taxon>Rickettsiaceae</taxon>
        <taxon>Rickettsieae</taxon>
        <taxon>Rickettsia</taxon>
        <taxon>belli group</taxon>
    </lineage>
</organism>
<dbReference type="KEGG" id="rcm:A1E_02685"/>
<reference evidence="3" key="1">
    <citation type="submission" date="2007-09" db="EMBL/GenBank/DDBJ databases">
        <title>Complete genome sequence of Rickettsia canadensis.</title>
        <authorList>
            <person name="Madan A."/>
            <person name="Fahey J."/>
            <person name="Helton E."/>
            <person name="Ketteman M."/>
            <person name="Madan A."/>
            <person name="Rodrigues S."/>
            <person name="Sanchez A."/>
            <person name="Whiting M."/>
            <person name="Dasch G."/>
            <person name="Eremeeva M."/>
        </authorList>
    </citation>
    <scope>NUCLEOTIDE SEQUENCE [LARGE SCALE GENOMIC DNA]</scope>
    <source>
        <strain evidence="3">McKiel</strain>
    </source>
</reference>
<proteinExistence type="predicted"/>
<name>A8EYP8_RICCK</name>
<keyword evidence="1" id="KW-0812">Transmembrane</keyword>
<dbReference type="eggNOG" id="COG0457">
    <property type="taxonomic scope" value="Bacteria"/>
</dbReference>
<dbReference type="EMBL" id="CP000409">
    <property type="protein sequence ID" value="ABV73481.1"/>
    <property type="molecule type" value="Genomic_DNA"/>
</dbReference>
<gene>
    <name evidence="2" type="ordered locus">A1E_02685</name>
</gene>
<keyword evidence="1" id="KW-0472">Membrane</keyword>